<evidence type="ECO:0000313" key="2">
    <source>
        <dbReference type="Proteomes" id="UP001589710"/>
    </source>
</evidence>
<dbReference type="EMBL" id="JBHMCG010000031">
    <property type="protein sequence ID" value="MFB9572005.1"/>
    <property type="molecule type" value="Genomic_DNA"/>
</dbReference>
<organism evidence="1 2">
    <name type="scientific">Streptomyces yanii</name>
    <dbReference type="NCBI Taxonomy" id="78510"/>
    <lineage>
        <taxon>Bacteria</taxon>
        <taxon>Bacillati</taxon>
        <taxon>Actinomycetota</taxon>
        <taxon>Actinomycetes</taxon>
        <taxon>Kitasatosporales</taxon>
        <taxon>Streptomycetaceae</taxon>
        <taxon>Streptomyces</taxon>
    </lineage>
</organism>
<evidence type="ECO:0000313" key="1">
    <source>
        <dbReference type="EMBL" id="MFB9572005.1"/>
    </source>
</evidence>
<dbReference type="RefSeq" id="WP_345517193.1">
    <property type="nucleotide sequence ID" value="NZ_BAAAXD010000044.1"/>
</dbReference>
<sequence length="67" mass="7382">MRRTVDALAMNTYERTEEANRRIAALGREFESTVNRLTDNQEIIAGVKAFLRLLRSTDAADGAPASG</sequence>
<accession>A0ABV5R2F8</accession>
<proteinExistence type="predicted"/>
<keyword evidence="2" id="KW-1185">Reference proteome</keyword>
<protein>
    <submittedName>
        <fullName evidence="1">Uncharacterized protein</fullName>
    </submittedName>
</protein>
<comment type="caution">
    <text evidence="1">The sequence shown here is derived from an EMBL/GenBank/DDBJ whole genome shotgun (WGS) entry which is preliminary data.</text>
</comment>
<dbReference type="Proteomes" id="UP001589710">
    <property type="component" value="Unassembled WGS sequence"/>
</dbReference>
<name>A0ABV5R2F8_9ACTN</name>
<reference evidence="1 2" key="1">
    <citation type="submission" date="2024-09" db="EMBL/GenBank/DDBJ databases">
        <authorList>
            <person name="Sun Q."/>
            <person name="Mori K."/>
        </authorList>
    </citation>
    <scope>NUCLEOTIDE SEQUENCE [LARGE SCALE GENOMIC DNA]</scope>
    <source>
        <strain evidence="1 2">JCM 3331</strain>
    </source>
</reference>
<gene>
    <name evidence="1" type="ORF">ACFFTL_06605</name>
</gene>